<gene>
    <name evidence="1" type="ORF">GALL_267800</name>
</gene>
<comment type="caution">
    <text evidence="1">The sequence shown here is derived from an EMBL/GenBank/DDBJ whole genome shotgun (WGS) entry which is preliminary data.</text>
</comment>
<protein>
    <submittedName>
        <fullName evidence="1">SCP-2 sterol transfer family protein</fullName>
    </submittedName>
</protein>
<dbReference type="AlphaFoldDB" id="A0A1J5R5Z1"/>
<sequence>MQAFNPISRKHLVRAALTALFACAAVTAQAAPVLMSPQWTASFCQAWNQTPQLTEGLAGEWLHDDKGRGYKIVEMYRTDCSKGSMVELKIVPRDGKAYCTYGGAPNTPANFDVDFLMHASTKNWESMGKGDPGPMWAMMSGKLEFQGPKLVAMRAIKPFESFLLMVGKVPSEAGTCPAASTQTSAAQ</sequence>
<dbReference type="EMBL" id="MLJW01000263">
    <property type="protein sequence ID" value="OIQ91313.1"/>
    <property type="molecule type" value="Genomic_DNA"/>
</dbReference>
<name>A0A1J5R5Z1_9ZZZZ</name>
<reference evidence="1" key="1">
    <citation type="submission" date="2016-10" db="EMBL/GenBank/DDBJ databases">
        <title>Sequence of Gallionella enrichment culture.</title>
        <authorList>
            <person name="Poehlein A."/>
            <person name="Muehling M."/>
            <person name="Daniel R."/>
        </authorList>
    </citation>
    <scope>NUCLEOTIDE SEQUENCE</scope>
</reference>
<dbReference type="SUPFAM" id="SSF55718">
    <property type="entry name" value="SCP-like"/>
    <property type="match status" value="1"/>
</dbReference>
<organism evidence="1">
    <name type="scientific">mine drainage metagenome</name>
    <dbReference type="NCBI Taxonomy" id="410659"/>
    <lineage>
        <taxon>unclassified sequences</taxon>
        <taxon>metagenomes</taxon>
        <taxon>ecological metagenomes</taxon>
    </lineage>
</organism>
<accession>A0A1J5R5Z1</accession>
<proteinExistence type="predicted"/>
<dbReference type="Gene3D" id="3.30.1050.10">
    <property type="entry name" value="SCP2 sterol-binding domain"/>
    <property type="match status" value="1"/>
</dbReference>
<evidence type="ECO:0000313" key="1">
    <source>
        <dbReference type="EMBL" id="OIQ91313.1"/>
    </source>
</evidence>
<dbReference type="InterPro" id="IPR036527">
    <property type="entry name" value="SCP2_sterol-bd_dom_sf"/>
</dbReference>